<protein>
    <recommendedName>
        <fullName evidence="1">Large ribosomal subunit protein bL12 C-terminal domain-containing protein</fullName>
    </recommendedName>
</protein>
<keyword evidence="3" id="KW-1185">Reference proteome</keyword>
<reference evidence="2 3" key="1">
    <citation type="submission" date="2020-04" db="EMBL/GenBank/DDBJ databases">
        <title>MicrobeNet Type strains.</title>
        <authorList>
            <person name="Nicholson A.C."/>
        </authorList>
    </citation>
    <scope>NUCLEOTIDE SEQUENCE [LARGE SCALE GENOMIC DNA]</scope>
    <source>
        <strain evidence="2 3">ATCC BAA-277</strain>
    </source>
</reference>
<dbReference type="Gene3D" id="3.30.1390.10">
    <property type="match status" value="2"/>
</dbReference>
<dbReference type="GO" id="GO:0003735">
    <property type="term" value="F:structural constituent of ribosome"/>
    <property type="evidence" value="ECO:0007669"/>
    <property type="project" value="InterPro"/>
</dbReference>
<dbReference type="EMBL" id="JAAXPI010000073">
    <property type="protein sequence ID" value="NKZ08173.1"/>
    <property type="molecule type" value="Genomic_DNA"/>
</dbReference>
<gene>
    <name evidence="2" type="ORF">HGB48_31240</name>
</gene>
<evidence type="ECO:0000259" key="1">
    <source>
        <dbReference type="Pfam" id="PF00542"/>
    </source>
</evidence>
<dbReference type="Pfam" id="PF00542">
    <property type="entry name" value="Ribosomal_L12"/>
    <property type="match status" value="1"/>
</dbReference>
<dbReference type="AlphaFoldDB" id="A0A846ZCJ3"/>
<dbReference type="GO" id="GO:0006412">
    <property type="term" value="P:translation"/>
    <property type="evidence" value="ECO:0007669"/>
    <property type="project" value="InterPro"/>
</dbReference>
<accession>A0A846ZCJ3</accession>
<feature type="domain" description="Large ribosomal subunit protein bL12 C-terminal" evidence="1">
    <location>
        <begin position="15"/>
        <end position="49"/>
    </location>
</feature>
<organism evidence="2 3">
    <name type="scientific">Actinomadura latina</name>
    <dbReference type="NCBI Taxonomy" id="163603"/>
    <lineage>
        <taxon>Bacteria</taxon>
        <taxon>Bacillati</taxon>
        <taxon>Actinomycetota</taxon>
        <taxon>Actinomycetes</taxon>
        <taxon>Streptosporangiales</taxon>
        <taxon>Thermomonosporaceae</taxon>
        <taxon>Actinomadura</taxon>
    </lineage>
</organism>
<evidence type="ECO:0000313" key="2">
    <source>
        <dbReference type="EMBL" id="NKZ08173.1"/>
    </source>
</evidence>
<dbReference type="InterPro" id="IPR013823">
    <property type="entry name" value="Ribosomal_bL12_C"/>
</dbReference>
<dbReference type="Proteomes" id="UP000579250">
    <property type="component" value="Unassembled WGS sequence"/>
</dbReference>
<evidence type="ECO:0000313" key="3">
    <source>
        <dbReference type="Proteomes" id="UP000579250"/>
    </source>
</evidence>
<name>A0A846ZCJ3_9ACTN</name>
<sequence length="149" mass="16161">MLPEAHERVVELVAEQKFIHAIRLVREVTGTGLVEAKEYVDELKGPVFARLVPPEVQAKARAMLAEGKVRPAVKMVRAETGLGLKAAKDYVDAVLEGRVPTLPPAGTGVLSDRVRAFKLAGDFESAVALVCAETGMRRDEAARFVEALR</sequence>
<dbReference type="SUPFAM" id="SSF54736">
    <property type="entry name" value="ClpS-like"/>
    <property type="match status" value="1"/>
</dbReference>
<comment type="caution">
    <text evidence="2">The sequence shown here is derived from an EMBL/GenBank/DDBJ whole genome shotgun (WGS) entry which is preliminary data.</text>
</comment>
<proteinExistence type="predicted"/>
<dbReference type="InterPro" id="IPR014719">
    <property type="entry name" value="Ribosomal_bL12_C/ClpS-like"/>
</dbReference>